<protein>
    <submittedName>
        <fullName evidence="2">Uncharacterized protein</fullName>
    </submittedName>
</protein>
<gene>
    <name evidence="2" type="ORF">ESZ54_01470</name>
</gene>
<keyword evidence="1" id="KW-1133">Transmembrane helix</keyword>
<evidence type="ECO:0000313" key="2">
    <source>
        <dbReference type="EMBL" id="THB62161.1"/>
    </source>
</evidence>
<dbReference type="EMBL" id="SDGV01000003">
    <property type="protein sequence ID" value="THB62161.1"/>
    <property type="molecule type" value="Genomic_DNA"/>
</dbReference>
<keyword evidence="1" id="KW-0472">Membrane</keyword>
<evidence type="ECO:0000256" key="1">
    <source>
        <dbReference type="SAM" id="Phobius"/>
    </source>
</evidence>
<dbReference type="AlphaFoldDB" id="A0A4S3B4Z8"/>
<accession>A0A4S3B4Z8</accession>
<proteinExistence type="predicted"/>
<dbReference type="OrthoDB" id="2339752at2"/>
<evidence type="ECO:0000313" key="3">
    <source>
        <dbReference type="Proteomes" id="UP000310506"/>
    </source>
</evidence>
<comment type="caution">
    <text evidence="2">The sequence shown here is derived from an EMBL/GenBank/DDBJ whole genome shotgun (WGS) entry which is preliminary data.</text>
</comment>
<dbReference type="RefSeq" id="WP_136135903.1">
    <property type="nucleotide sequence ID" value="NZ_SDGV01000003.1"/>
</dbReference>
<reference evidence="2 3" key="1">
    <citation type="submission" date="2019-01" db="EMBL/GenBank/DDBJ databases">
        <title>Vagococcus silagei sp. nov. isolated from brewer's grain.</title>
        <authorList>
            <person name="Guu J.-R."/>
        </authorList>
    </citation>
    <scope>NUCLEOTIDE SEQUENCE [LARGE SCALE GENOMIC DNA]</scope>
    <source>
        <strain evidence="2 3">2B-2</strain>
    </source>
</reference>
<sequence>MKNDASFSKEFDTLFEKITLRVFVSRKIKLLFTFGILLISSILVLQLIIVPKQLDNTLTKFNKDWAKFDAELDRIDEESPYKDTLPLKKEGIKSKYKPNYDTVKPYKIDVSESKIDFNNGYLLKINDPNAELVNNHGNDLKIKPEKSITSKHPVPSVDQLATHKFNVINYQQDFDTKTMKLTYFEDTSHYSDELGSVYISGNISDNLNIQVEKESDAFYAVFPKEKVGDTQTGLIIYAQPSKQLLDHNKNVIPQTYVVLYKYWVFPDGAGIYTQQNHHFYGNLTMEKDNKNSDKNNLKTINTFTQLFDDKRSMLTWIDETYTMEIK</sequence>
<keyword evidence="3" id="KW-1185">Reference proteome</keyword>
<dbReference type="Proteomes" id="UP000310506">
    <property type="component" value="Unassembled WGS sequence"/>
</dbReference>
<keyword evidence="1" id="KW-0812">Transmembrane</keyword>
<name>A0A4S3B4Z8_9ENTE</name>
<feature type="transmembrane region" description="Helical" evidence="1">
    <location>
        <begin position="30"/>
        <end position="50"/>
    </location>
</feature>
<organism evidence="2 3">
    <name type="scientific">Vagococcus silagei</name>
    <dbReference type="NCBI Taxonomy" id="2508885"/>
    <lineage>
        <taxon>Bacteria</taxon>
        <taxon>Bacillati</taxon>
        <taxon>Bacillota</taxon>
        <taxon>Bacilli</taxon>
        <taxon>Lactobacillales</taxon>
        <taxon>Enterococcaceae</taxon>
        <taxon>Vagococcus</taxon>
    </lineage>
</organism>